<dbReference type="SUPFAM" id="SSF50998">
    <property type="entry name" value="Quinoprotein alcohol dehydrogenase-like"/>
    <property type="match status" value="1"/>
</dbReference>
<feature type="non-terminal residue" evidence="1">
    <location>
        <position position="258"/>
    </location>
</feature>
<sequence>EILLQTSTVNTKALRAYTLSDHTIFWTYSGVMGIRTTPVIDSLNNIYVAEATTPRKVVCVDGQTGLAIWQTEIGANEYLTGCGALSMDQNTFFIASIGDEDVPSEGNLYAISTYDGSIRWTCNTKSAGSGSRRDERYICSVDSENKVYVTAQGNKDNVFPNPAMTPTISCVRDDGASGSLLWSFSLDDRPYRQAGGTSFSIGPDGTLFAALTLEPLQESDNLKSLYAFRDSTAPEIIDMQRNASENIEITWRSQYGVT</sequence>
<protein>
    <submittedName>
        <fullName evidence="1">Uncharacterized protein</fullName>
    </submittedName>
</protein>
<organism evidence="1">
    <name type="scientific">marine sediment metagenome</name>
    <dbReference type="NCBI Taxonomy" id="412755"/>
    <lineage>
        <taxon>unclassified sequences</taxon>
        <taxon>metagenomes</taxon>
        <taxon>ecological metagenomes</taxon>
    </lineage>
</organism>
<dbReference type="Gene3D" id="2.130.10.10">
    <property type="entry name" value="YVTN repeat-like/Quinoprotein amine dehydrogenase"/>
    <property type="match status" value="1"/>
</dbReference>
<gene>
    <name evidence="1" type="ORF">S03H2_22099</name>
</gene>
<dbReference type="EMBL" id="BARU01011846">
    <property type="protein sequence ID" value="GAH33897.1"/>
    <property type="molecule type" value="Genomic_DNA"/>
</dbReference>
<name>X1EMT9_9ZZZZ</name>
<accession>X1EMT9</accession>
<dbReference type="AlphaFoldDB" id="X1EMT9"/>
<reference evidence="1" key="1">
    <citation type="journal article" date="2014" name="Front. Microbiol.">
        <title>High frequency of phylogenetically diverse reductive dehalogenase-homologous genes in deep subseafloor sedimentary metagenomes.</title>
        <authorList>
            <person name="Kawai M."/>
            <person name="Futagami T."/>
            <person name="Toyoda A."/>
            <person name="Takaki Y."/>
            <person name="Nishi S."/>
            <person name="Hori S."/>
            <person name="Arai W."/>
            <person name="Tsubouchi T."/>
            <person name="Morono Y."/>
            <person name="Uchiyama I."/>
            <person name="Ito T."/>
            <person name="Fujiyama A."/>
            <person name="Inagaki F."/>
            <person name="Takami H."/>
        </authorList>
    </citation>
    <scope>NUCLEOTIDE SEQUENCE</scope>
    <source>
        <strain evidence="1">Expedition CK06-06</strain>
    </source>
</reference>
<comment type="caution">
    <text evidence="1">The sequence shown here is derived from an EMBL/GenBank/DDBJ whole genome shotgun (WGS) entry which is preliminary data.</text>
</comment>
<evidence type="ECO:0000313" key="1">
    <source>
        <dbReference type="EMBL" id="GAH33897.1"/>
    </source>
</evidence>
<dbReference type="InterPro" id="IPR011047">
    <property type="entry name" value="Quinoprotein_ADH-like_sf"/>
</dbReference>
<dbReference type="InterPro" id="IPR015943">
    <property type="entry name" value="WD40/YVTN_repeat-like_dom_sf"/>
</dbReference>
<proteinExistence type="predicted"/>
<feature type="non-terminal residue" evidence="1">
    <location>
        <position position="1"/>
    </location>
</feature>